<proteinExistence type="predicted"/>
<protein>
    <recommendedName>
        <fullName evidence="1">Integrase DNA-binding domain-containing protein</fullName>
    </recommendedName>
</protein>
<name>A0AA41WCT0_9BACT</name>
<sequence length="62" mass="6715">MFVWKRGGKQYRRGLGSVKARSLARARELAAELRAALADGRHPDEVLGRLAQGGAPIPTMAE</sequence>
<dbReference type="InterPro" id="IPR038488">
    <property type="entry name" value="Integrase_DNA-bd_sf"/>
</dbReference>
<evidence type="ECO:0000313" key="2">
    <source>
        <dbReference type="EMBL" id="MCM8750731.1"/>
    </source>
</evidence>
<dbReference type="Gene3D" id="3.30.160.390">
    <property type="entry name" value="Integrase, DNA-binding domain"/>
    <property type="match status" value="1"/>
</dbReference>
<organism evidence="2 3">
    <name type="scientific">Thermalbibacter longus</name>
    <dbReference type="NCBI Taxonomy" id="2951981"/>
    <lineage>
        <taxon>Bacteria</taxon>
        <taxon>Pseudomonadati</taxon>
        <taxon>Thermomicrobiota</taxon>
        <taxon>Thermomicrobia</taxon>
        <taxon>Thermomicrobiales</taxon>
        <taxon>Thermomicrobiaceae</taxon>
        <taxon>Thermalbibacter</taxon>
    </lineage>
</organism>
<comment type="caution">
    <text evidence="2">The sequence shown here is derived from an EMBL/GenBank/DDBJ whole genome shotgun (WGS) entry which is preliminary data.</text>
</comment>
<accession>A0AA41WCT0</accession>
<dbReference type="AlphaFoldDB" id="A0AA41WCT0"/>
<evidence type="ECO:0000313" key="3">
    <source>
        <dbReference type="Proteomes" id="UP001165306"/>
    </source>
</evidence>
<dbReference type="EMBL" id="JAMSLR010000065">
    <property type="protein sequence ID" value="MCM8750731.1"/>
    <property type="molecule type" value="Genomic_DNA"/>
</dbReference>
<dbReference type="Pfam" id="PF13356">
    <property type="entry name" value="Arm-DNA-bind_3"/>
    <property type="match status" value="1"/>
</dbReference>
<feature type="domain" description="Integrase DNA-binding" evidence="1">
    <location>
        <begin position="3"/>
        <end position="45"/>
    </location>
</feature>
<dbReference type="Proteomes" id="UP001165306">
    <property type="component" value="Unassembled WGS sequence"/>
</dbReference>
<keyword evidence="3" id="KW-1185">Reference proteome</keyword>
<reference evidence="2" key="1">
    <citation type="submission" date="2022-06" db="EMBL/GenBank/DDBJ databases">
        <title>CFH 74404 Thermomicrobiaceae sp.</title>
        <authorList>
            <person name="Ming H."/>
            <person name="Li W.-J."/>
            <person name="Zhao Z."/>
        </authorList>
    </citation>
    <scope>NUCLEOTIDE SEQUENCE</scope>
    <source>
        <strain evidence="2">CFH 74404</strain>
    </source>
</reference>
<gene>
    <name evidence="2" type="ORF">NET02_16460</name>
</gene>
<dbReference type="RefSeq" id="WP_284058516.1">
    <property type="nucleotide sequence ID" value="NZ_JAMSLR010000065.1"/>
</dbReference>
<dbReference type="InterPro" id="IPR025166">
    <property type="entry name" value="Integrase_DNA_bind_dom"/>
</dbReference>
<feature type="non-terminal residue" evidence="2">
    <location>
        <position position="62"/>
    </location>
</feature>
<evidence type="ECO:0000259" key="1">
    <source>
        <dbReference type="Pfam" id="PF13356"/>
    </source>
</evidence>